<dbReference type="PANTHER" id="PTHR43323">
    <property type="entry name" value="3-HYDROXY-3-METHYLGLUTARYL COENZYME A SYNTHASE"/>
    <property type="match status" value="1"/>
</dbReference>
<reference evidence="5 6" key="1">
    <citation type="submission" date="2020-02" db="EMBL/GenBank/DDBJ databases">
        <authorList>
            <person name="Zhang X.-Y."/>
        </authorList>
    </citation>
    <scope>NUCLEOTIDE SEQUENCE [LARGE SCALE GENOMIC DNA]</scope>
    <source>
        <strain evidence="5 6">C33</strain>
    </source>
</reference>
<proteinExistence type="inferred from homology"/>
<feature type="domain" description="Hydroxymethylglutaryl-coenzyme A synthase N-terminal" evidence="3">
    <location>
        <begin position="6"/>
        <end position="171"/>
    </location>
</feature>
<evidence type="ECO:0000259" key="4">
    <source>
        <dbReference type="Pfam" id="PF08540"/>
    </source>
</evidence>
<sequence length="410" mass="44189">MNDSISVGIDALAFAGPAAFVELADLARARGVDPAKFTHGLGQNRMAIASPCEDTVTMAVEAGALALKAFDVDPAEIGTLIVGTETGVDHSKPVAVYAHDLLGLDERCRTFETKHACYGAMAGLTSSMDWIASGRARGRKALVIASDIASYGLGTPGEPTQGAGAVAMVVSDQPRLLQIQPRTIGDYTRQVMDFWRPLYSKHALADGHYSIQCYLDALKGARLDAVGERHDLLDSLSACLYHVPFVKMAFKAHQREMEMELGHTISKAEAASWQQLTESYERLCAPWLTLNAEVGNIYTGSLFLALIDLLRQAGGELAGKDISLFSYGSGCGATHCLGKISDTAGRWQSALDPTPALARRRRLTIAEYESLVRASEAADRAETLNPADFGLSGGLYYTGTRNDRRHYERG</sequence>
<accession>A0A845UZF2</accession>
<dbReference type="RefSeq" id="WP_164211065.1">
    <property type="nucleotide sequence ID" value="NZ_JAAGSC010000040.1"/>
</dbReference>
<feature type="domain" description="Hydroxymethylglutaryl-coenzyme A synthase C-terminal" evidence="4">
    <location>
        <begin position="184"/>
        <end position="255"/>
    </location>
</feature>
<dbReference type="GO" id="GO:0006084">
    <property type="term" value="P:acetyl-CoA metabolic process"/>
    <property type="evidence" value="ECO:0007669"/>
    <property type="project" value="InterPro"/>
</dbReference>
<dbReference type="AlphaFoldDB" id="A0A845UZF2"/>
<evidence type="ECO:0000256" key="1">
    <source>
        <dbReference type="ARBA" id="ARBA00007061"/>
    </source>
</evidence>
<name>A0A845UZF2_9GAMM</name>
<comment type="caution">
    <text evidence="5">The sequence shown here is derived from an EMBL/GenBank/DDBJ whole genome shotgun (WGS) entry which is preliminary data.</text>
</comment>
<keyword evidence="2" id="KW-0808">Transferase</keyword>
<dbReference type="CDD" id="cd00827">
    <property type="entry name" value="init_cond_enzymes"/>
    <property type="match status" value="1"/>
</dbReference>
<feature type="domain" description="Hydroxymethylglutaryl-coenzyme A synthase C-terminal" evidence="4">
    <location>
        <begin position="267"/>
        <end position="398"/>
    </location>
</feature>
<dbReference type="InterPro" id="IPR013528">
    <property type="entry name" value="HMG_CoA_synth_N"/>
</dbReference>
<dbReference type="InterPro" id="IPR013746">
    <property type="entry name" value="HMG_CoA_synt_C_dom"/>
</dbReference>
<dbReference type="Proteomes" id="UP000484885">
    <property type="component" value="Unassembled WGS sequence"/>
</dbReference>
<protein>
    <submittedName>
        <fullName evidence="5">Hydroxymethylglutaryl-CoA synthase</fullName>
    </submittedName>
</protein>
<comment type="similarity">
    <text evidence="1">Belongs to the thiolase-like superfamily. HMG-CoA synthase family.</text>
</comment>
<evidence type="ECO:0000256" key="2">
    <source>
        <dbReference type="ARBA" id="ARBA00022679"/>
    </source>
</evidence>
<keyword evidence="6" id="KW-1185">Reference proteome</keyword>
<dbReference type="PANTHER" id="PTHR43323:SF2">
    <property type="entry name" value="HYDROXYMETHYLGLUTARYL-COA SYNTHASE"/>
    <property type="match status" value="1"/>
</dbReference>
<evidence type="ECO:0000313" key="5">
    <source>
        <dbReference type="EMBL" id="NDY95672.1"/>
    </source>
</evidence>
<gene>
    <name evidence="5" type="ORF">G3I74_08035</name>
</gene>
<dbReference type="Pfam" id="PF01154">
    <property type="entry name" value="HMG_CoA_synt_N"/>
    <property type="match status" value="1"/>
</dbReference>
<dbReference type="Gene3D" id="3.40.47.10">
    <property type="match status" value="2"/>
</dbReference>
<dbReference type="InterPro" id="IPR016039">
    <property type="entry name" value="Thiolase-like"/>
</dbReference>
<dbReference type="GO" id="GO:0004421">
    <property type="term" value="F:hydroxymethylglutaryl-CoA synthase activity"/>
    <property type="evidence" value="ECO:0007669"/>
    <property type="project" value="InterPro"/>
</dbReference>
<evidence type="ECO:0000259" key="3">
    <source>
        <dbReference type="Pfam" id="PF01154"/>
    </source>
</evidence>
<organism evidence="5 6">
    <name type="scientific">Wenzhouxiangella limi</name>
    <dbReference type="NCBI Taxonomy" id="2707351"/>
    <lineage>
        <taxon>Bacteria</taxon>
        <taxon>Pseudomonadati</taxon>
        <taxon>Pseudomonadota</taxon>
        <taxon>Gammaproteobacteria</taxon>
        <taxon>Chromatiales</taxon>
        <taxon>Wenzhouxiangellaceae</taxon>
        <taxon>Wenzhouxiangella</taxon>
    </lineage>
</organism>
<dbReference type="EMBL" id="JAAGSC010000040">
    <property type="protein sequence ID" value="NDY95672.1"/>
    <property type="molecule type" value="Genomic_DNA"/>
</dbReference>
<dbReference type="Pfam" id="PF08540">
    <property type="entry name" value="HMG_CoA_synt_C"/>
    <property type="match status" value="2"/>
</dbReference>
<dbReference type="SUPFAM" id="SSF53901">
    <property type="entry name" value="Thiolase-like"/>
    <property type="match status" value="2"/>
</dbReference>
<evidence type="ECO:0000313" key="6">
    <source>
        <dbReference type="Proteomes" id="UP000484885"/>
    </source>
</evidence>